<keyword evidence="2" id="KW-1185">Reference proteome</keyword>
<sequence length="283" mass="32193">MAHPSNHRFSPRVGRLLLVLLGLLFVGYLIGTPLLRHSKDNSSDQSSCRLCECDCSSEPLLSMPSGWNIETAVYSLCPFKTDSTKNKLFELEQSDNSTCIICKVELDHLYLNGQSDHHLFKFLCGDKFLPVSGENAYQGKKGDCMVLKANKNWFSRHGIFFNFDSCVNFTGIFNSSYADCAKDDPDMSEEMEKDIITLLSEEINLLKNVTNDSLEHTQALIIDAKKTSSHYQKEAEKCNTGMETCEEARERAQAALTEERKLSVKWEQRARECGWKDERRVYS</sequence>
<comment type="caution">
    <text evidence="1">The sequence shown here is derived from an EMBL/GenBank/DDBJ whole genome shotgun (WGS) entry which is preliminary data.</text>
</comment>
<dbReference type="PANTHER" id="PTHR32254">
    <property type="entry name" value="EXPRESSED PROTEIN"/>
    <property type="match status" value="1"/>
</dbReference>
<dbReference type="AlphaFoldDB" id="A0ABC8UEX0"/>
<protein>
    <submittedName>
        <fullName evidence="1">Uncharacterized protein</fullName>
    </submittedName>
</protein>
<dbReference type="EMBL" id="CAUOFW020007515">
    <property type="protein sequence ID" value="CAK9179505.1"/>
    <property type="molecule type" value="Genomic_DNA"/>
</dbReference>
<evidence type="ECO:0000313" key="1">
    <source>
        <dbReference type="EMBL" id="CAK9179505.1"/>
    </source>
</evidence>
<dbReference type="Pfam" id="PF06364">
    <property type="entry name" value="DUF1068"/>
    <property type="match status" value="2"/>
</dbReference>
<gene>
    <name evidence="1" type="ORF">ILEXP_LOCUS49440</name>
</gene>
<proteinExistence type="predicted"/>
<reference evidence="1 2" key="1">
    <citation type="submission" date="2024-02" db="EMBL/GenBank/DDBJ databases">
        <authorList>
            <person name="Vignale AGUSTIN F."/>
            <person name="Sosa J E."/>
            <person name="Modenutti C."/>
        </authorList>
    </citation>
    <scope>NUCLEOTIDE SEQUENCE [LARGE SCALE GENOMIC DNA]</scope>
</reference>
<name>A0ABC8UEX0_9AQUA</name>
<dbReference type="InterPro" id="IPR010471">
    <property type="entry name" value="DUF1068"/>
</dbReference>
<evidence type="ECO:0000313" key="2">
    <source>
        <dbReference type="Proteomes" id="UP001642360"/>
    </source>
</evidence>
<dbReference type="Proteomes" id="UP001642360">
    <property type="component" value="Unassembled WGS sequence"/>
</dbReference>
<dbReference type="PANTHER" id="PTHR32254:SF6">
    <property type="entry name" value="DUF1068 DOMAIN-CONTAINING PROTEIN"/>
    <property type="match status" value="1"/>
</dbReference>
<organism evidence="1 2">
    <name type="scientific">Ilex paraguariensis</name>
    <name type="common">yerba mate</name>
    <dbReference type="NCBI Taxonomy" id="185542"/>
    <lineage>
        <taxon>Eukaryota</taxon>
        <taxon>Viridiplantae</taxon>
        <taxon>Streptophyta</taxon>
        <taxon>Embryophyta</taxon>
        <taxon>Tracheophyta</taxon>
        <taxon>Spermatophyta</taxon>
        <taxon>Magnoliopsida</taxon>
        <taxon>eudicotyledons</taxon>
        <taxon>Gunneridae</taxon>
        <taxon>Pentapetalae</taxon>
        <taxon>asterids</taxon>
        <taxon>campanulids</taxon>
        <taxon>Aquifoliales</taxon>
        <taxon>Aquifoliaceae</taxon>
        <taxon>Ilex</taxon>
    </lineage>
</organism>
<accession>A0ABC8UEX0</accession>